<sequence length="192" mass="22895">MINWQSLFYNLCNQKSTVIQFPYILQNIYPTEYEFQDKELRAWRAMFFACECINITLVSKKELFIEFWSKVSNPTADRELLKSFYENNLMQLNKKISAPVPEPQPNLQDITFWDIFRETLLLNKRGSDDKDNVKMSSYHVDPKTELPILYLSDNKSELWKKFSETYPNSMKRNNFIARLSNSTNLKYRENLG</sequence>
<gene>
    <name evidence="1" type="ORF">RPERSI_LOCUS19518</name>
</gene>
<dbReference type="EMBL" id="CAJVQC010053593">
    <property type="protein sequence ID" value="CAG8793111.1"/>
    <property type="molecule type" value="Genomic_DNA"/>
</dbReference>
<organism evidence="1 2">
    <name type="scientific">Racocetra persica</name>
    <dbReference type="NCBI Taxonomy" id="160502"/>
    <lineage>
        <taxon>Eukaryota</taxon>
        <taxon>Fungi</taxon>
        <taxon>Fungi incertae sedis</taxon>
        <taxon>Mucoromycota</taxon>
        <taxon>Glomeromycotina</taxon>
        <taxon>Glomeromycetes</taxon>
        <taxon>Diversisporales</taxon>
        <taxon>Gigasporaceae</taxon>
        <taxon>Racocetra</taxon>
    </lineage>
</organism>
<protein>
    <submittedName>
        <fullName evidence="1">15598_t:CDS:1</fullName>
    </submittedName>
</protein>
<comment type="caution">
    <text evidence="1">The sequence shown here is derived from an EMBL/GenBank/DDBJ whole genome shotgun (WGS) entry which is preliminary data.</text>
</comment>
<keyword evidence="2" id="KW-1185">Reference proteome</keyword>
<name>A0ACA9RHP1_9GLOM</name>
<evidence type="ECO:0000313" key="1">
    <source>
        <dbReference type="EMBL" id="CAG8793111.1"/>
    </source>
</evidence>
<feature type="non-terminal residue" evidence="1">
    <location>
        <position position="192"/>
    </location>
</feature>
<evidence type="ECO:0000313" key="2">
    <source>
        <dbReference type="Proteomes" id="UP000789920"/>
    </source>
</evidence>
<proteinExistence type="predicted"/>
<reference evidence="1" key="1">
    <citation type="submission" date="2021-06" db="EMBL/GenBank/DDBJ databases">
        <authorList>
            <person name="Kallberg Y."/>
            <person name="Tangrot J."/>
            <person name="Rosling A."/>
        </authorList>
    </citation>
    <scope>NUCLEOTIDE SEQUENCE</scope>
    <source>
        <strain evidence="1">MA461A</strain>
    </source>
</reference>
<accession>A0ACA9RHP1</accession>
<dbReference type="Proteomes" id="UP000789920">
    <property type="component" value="Unassembled WGS sequence"/>
</dbReference>